<gene>
    <name evidence="2" type="ORF">AVEN_124443_1</name>
</gene>
<dbReference type="EMBL" id="BGPR01002207">
    <property type="protein sequence ID" value="GBM69661.1"/>
    <property type="molecule type" value="Genomic_DNA"/>
</dbReference>
<name>A0A4Y2HW43_ARAVE</name>
<comment type="caution">
    <text evidence="2">The sequence shown here is derived from an EMBL/GenBank/DDBJ whole genome shotgun (WGS) entry which is preliminary data.</text>
</comment>
<organism evidence="2 3">
    <name type="scientific">Araneus ventricosus</name>
    <name type="common">Orbweaver spider</name>
    <name type="synonym">Epeira ventricosa</name>
    <dbReference type="NCBI Taxonomy" id="182803"/>
    <lineage>
        <taxon>Eukaryota</taxon>
        <taxon>Metazoa</taxon>
        <taxon>Ecdysozoa</taxon>
        <taxon>Arthropoda</taxon>
        <taxon>Chelicerata</taxon>
        <taxon>Arachnida</taxon>
        <taxon>Araneae</taxon>
        <taxon>Araneomorphae</taxon>
        <taxon>Entelegynae</taxon>
        <taxon>Araneoidea</taxon>
        <taxon>Araneidae</taxon>
        <taxon>Araneus</taxon>
    </lineage>
</organism>
<sequence>MTRTTPELAPTLQTSAPHQRQDVRPATNDLACNRPNTHRQWNRVLNLETFGPEADTLPLGHRGLPDDGSAHCQAAVPCESPRALSVRLHGAPKVNILLHSESEQWSVQISSDSRGSTVIKKAQNYTKALTRKKDFKSPNFLSHLTFDHFSRFIKPSGSNEQTR</sequence>
<feature type="compositionally biased region" description="Polar residues" evidence="1">
    <location>
        <begin position="1"/>
        <end position="18"/>
    </location>
</feature>
<reference evidence="2 3" key="1">
    <citation type="journal article" date="2019" name="Sci. Rep.">
        <title>Orb-weaving spider Araneus ventricosus genome elucidates the spidroin gene catalogue.</title>
        <authorList>
            <person name="Kono N."/>
            <person name="Nakamura H."/>
            <person name="Ohtoshi R."/>
            <person name="Moran D.A.P."/>
            <person name="Shinohara A."/>
            <person name="Yoshida Y."/>
            <person name="Fujiwara M."/>
            <person name="Mori M."/>
            <person name="Tomita M."/>
            <person name="Arakawa K."/>
        </authorList>
    </citation>
    <scope>NUCLEOTIDE SEQUENCE [LARGE SCALE GENOMIC DNA]</scope>
</reference>
<evidence type="ECO:0000256" key="1">
    <source>
        <dbReference type="SAM" id="MobiDB-lite"/>
    </source>
</evidence>
<proteinExistence type="predicted"/>
<dbReference type="AlphaFoldDB" id="A0A4Y2HW43"/>
<protein>
    <submittedName>
        <fullName evidence="2">Uncharacterized protein</fullName>
    </submittedName>
</protein>
<feature type="region of interest" description="Disordered" evidence="1">
    <location>
        <begin position="1"/>
        <end position="30"/>
    </location>
</feature>
<dbReference type="Proteomes" id="UP000499080">
    <property type="component" value="Unassembled WGS sequence"/>
</dbReference>
<evidence type="ECO:0000313" key="2">
    <source>
        <dbReference type="EMBL" id="GBM69661.1"/>
    </source>
</evidence>
<keyword evidence="3" id="KW-1185">Reference proteome</keyword>
<accession>A0A4Y2HW43</accession>
<evidence type="ECO:0000313" key="3">
    <source>
        <dbReference type="Proteomes" id="UP000499080"/>
    </source>
</evidence>